<name>A0A0A9W974_LYGHE</name>
<feature type="non-terminal residue" evidence="1">
    <location>
        <position position="166"/>
    </location>
</feature>
<accession>A0A0A9W974</accession>
<gene>
    <name evidence="1" type="ORF">CM83_9124</name>
</gene>
<protein>
    <submittedName>
        <fullName evidence="1">Uncharacterized protein</fullName>
    </submittedName>
</protein>
<proteinExistence type="predicted"/>
<sequence>SDLPLSGYINNISGIANEMAQQLNLYYGKLQATRDANALVCNSIEANTINILELLSRKIDIKGAEQVSYANVVKTKSVERTLKLDTSVVIYPENKDSAKKSEEIQQDIKAVFNPIEEGVKITSIRNLGKNGILIRGAEKRDVERILENPKIKDIGLVASRPMKKLP</sequence>
<reference evidence="1" key="2">
    <citation type="submission" date="2014-07" db="EMBL/GenBank/DDBJ databases">
        <authorList>
            <person name="Hull J."/>
        </authorList>
    </citation>
    <scope>NUCLEOTIDE SEQUENCE</scope>
</reference>
<evidence type="ECO:0000313" key="1">
    <source>
        <dbReference type="EMBL" id="JAG03033.1"/>
    </source>
</evidence>
<organism evidence="1">
    <name type="scientific">Lygus hesperus</name>
    <name type="common">Western plant bug</name>
    <dbReference type="NCBI Taxonomy" id="30085"/>
    <lineage>
        <taxon>Eukaryota</taxon>
        <taxon>Metazoa</taxon>
        <taxon>Ecdysozoa</taxon>
        <taxon>Arthropoda</taxon>
        <taxon>Hexapoda</taxon>
        <taxon>Insecta</taxon>
        <taxon>Pterygota</taxon>
        <taxon>Neoptera</taxon>
        <taxon>Paraneoptera</taxon>
        <taxon>Hemiptera</taxon>
        <taxon>Heteroptera</taxon>
        <taxon>Panheteroptera</taxon>
        <taxon>Cimicomorpha</taxon>
        <taxon>Miridae</taxon>
        <taxon>Mirini</taxon>
        <taxon>Lygus</taxon>
    </lineage>
</organism>
<dbReference type="AlphaFoldDB" id="A0A0A9W974"/>
<reference evidence="1" key="1">
    <citation type="journal article" date="2014" name="PLoS ONE">
        <title>Transcriptome-Based Identification of ABC Transporters in the Western Tarnished Plant Bug Lygus hesperus.</title>
        <authorList>
            <person name="Hull J.J."/>
            <person name="Chaney K."/>
            <person name="Geib S.M."/>
            <person name="Fabrick J.A."/>
            <person name="Brent C.S."/>
            <person name="Walsh D."/>
            <person name="Lavine L.C."/>
        </authorList>
    </citation>
    <scope>NUCLEOTIDE SEQUENCE</scope>
</reference>
<dbReference type="EMBL" id="GBHO01040571">
    <property type="protein sequence ID" value="JAG03033.1"/>
    <property type="molecule type" value="Transcribed_RNA"/>
</dbReference>
<feature type="non-terminal residue" evidence="1">
    <location>
        <position position="1"/>
    </location>
</feature>